<dbReference type="PANTHER" id="PTHR11319">
    <property type="entry name" value="G PROTEIN-COUPLED RECEPTOR-RELATED"/>
    <property type="match status" value="1"/>
</dbReference>
<protein>
    <recommendedName>
        <fullName evidence="3">Tyrosine-protein kinase ephrin type A/B receptor-like domain-containing protein</fullName>
    </recommendedName>
</protein>
<feature type="chain" id="PRO_5040239924" description="Tyrosine-protein kinase ephrin type A/B receptor-like domain-containing protein" evidence="2">
    <location>
        <begin position="20"/>
        <end position="663"/>
    </location>
</feature>
<keyword evidence="5" id="KW-1185">Reference proteome</keyword>
<evidence type="ECO:0000259" key="3">
    <source>
        <dbReference type="Pfam" id="PF07699"/>
    </source>
</evidence>
<accession>A0A9Q1CQ88</accession>
<dbReference type="Pfam" id="PF07699">
    <property type="entry name" value="Ephrin_rec_like"/>
    <property type="match status" value="1"/>
</dbReference>
<keyword evidence="1" id="KW-0472">Membrane</keyword>
<dbReference type="SMART" id="SM01411">
    <property type="entry name" value="Ephrin_rec_like"/>
    <property type="match status" value="1"/>
</dbReference>
<feature type="transmembrane region" description="Helical" evidence="1">
    <location>
        <begin position="364"/>
        <end position="385"/>
    </location>
</feature>
<feature type="signal peptide" evidence="2">
    <location>
        <begin position="1"/>
        <end position="19"/>
    </location>
</feature>
<dbReference type="SUPFAM" id="SSF57184">
    <property type="entry name" value="Growth factor receptor domain"/>
    <property type="match status" value="1"/>
</dbReference>
<dbReference type="OrthoDB" id="10062419at2759"/>
<keyword evidence="1" id="KW-1133">Transmembrane helix</keyword>
<feature type="domain" description="Tyrosine-protein kinase ephrin type A/B receptor-like" evidence="3">
    <location>
        <begin position="62"/>
        <end position="107"/>
    </location>
</feature>
<keyword evidence="2" id="KW-0732">Signal</keyword>
<evidence type="ECO:0000256" key="1">
    <source>
        <dbReference type="SAM" id="Phobius"/>
    </source>
</evidence>
<proteinExistence type="predicted"/>
<dbReference type="PANTHER" id="PTHR11319:SF35">
    <property type="entry name" value="OUTER MEMBRANE PROTEIN PMPC-RELATED"/>
    <property type="match status" value="1"/>
</dbReference>
<dbReference type="EMBL" id="JAIZAY010000001">
    <property type="protein sequence ID" value="KAJ8049398.1"/>
    <property type="molecule type" value="Genomic_DNA"/>
</dbReference>
<dbReference type="Gene3D" id="2.10.50.10">
    <property type="entry name" value="Tumor Necrosis Factor Receptor, subunit A, domain 2"/>
    <property type="match status" value="1"/>
</dbReference>
<evidence type="ECO:0000313" key="5">
    <source>
        <dbReference type="Proteomes" id="UP001152320"/>
    </source>
</evidence>
<feature type="transmembrane region" description="Helical" evidence="1">
    <location>
        <begin position="471"/>
        <end position="493"/>
    </location>
</feature>
<evidence type="ECO:0000256" key="2">
    <source>
        <dbReference type="SAM" id="SignalP"/>
    </source>
</evidence>
<dbReference type="InterPro" id="IPR011641">
    <property type="entry name" value="Tyr-kin_ephrin_A/B_rcpt-like"/>
</dbReference>
<dbReference type="CDD" id="cd00185">
    <property type="entry name" value="TNFRSF"/>
    <property type="match status" value="1"/>
</dbReference>
<keyword evidence="1" id="KW-0812">Transmembrane</keyword>
<reference evidence="4" key="1">
    <citation type="submission" date="2021-10" db="EMBL/GenBank/DDBJ databases">
        <title>Tropical sea cucumber genome reveals ecological adaptation and Cuvierian tubules defense mechanism.</title>
        <authorList>
            <person name="Chen T."/>
        </authorList>
    </citation>
    <scope>NUCLEOTIDE SEQUENCE</scope>
    <source>
        <strain evidence="4">Nanhai2018</strain>
        <tissue evidence="4">Muscle</tissue>
    </source>
</reference>
<dbReference type="Proteomes" id="UP001152320">
    <property type="component" value="Chromosome 1"/>
</dbReference>
<feature type="transmembrane region" description="Helical" evidence="1">
    <location>
        <begin position="607"/>
        <end position="625"/>
    </location>
</feature>
<comment type="caution">
    <text evidence="4">The sequence shown here is derived from an EMBL/GenBank/DDBJ whole genome shotgun (WGS) entry which is preliminary data.</text>
</comment>
<dbReference type="AlphaFoldDB" id="A0A9Q1CQ88"/>
<evidence type="ECO:0000313" key="4">
    <source>
        <dbReference type="EMBL" id="KAJ8049398.1"/>
    </source>
</evidence>
<organism evidence="4 5">
    <name type="scientific">Holothuria leucospilota</name>
    <name type="common">Black long sea cucumber</name>
    <name type="synonym">Mertensiothuria leucospilota</name>
    <dbReference type="NCBI Taxonomy" id="206669"/>
    <lineage>
        <taxon>Eukaryota</taxon>
        <taxon>Metazoa</taxon>
        <taxon>Echinodermata</taxon>
        <taxon>Eleutherozoa</taxon>
        <taxon>Echinozoa</taxon>
        <taxon>Holothuroidea</taxon>
        <taxon>Aspidochirotacea</taxon>
        <taxon>Aspidochirotida</taxon>
        <taxon>Holothuriidae</taxon>
        <taxon>Holothuria</taxon>
    </lineage>
</organism>
<dbReference type="InterPro" id="IPR009030">
    <property type="entry name" value="Growth_fac_rcpt_cys_sf"/>
</dbReference>
<sequence length="663" mass="76090">MISLQLILTLFFSISTCVTRGIIPKIKFTDEFETTLNLIKNGFNCTTSKNVPECSPCPPGTYGDGQNRCQPCPAGGFYQDDFGHLNCKNCPAGAFVNDTGGTSIADCELCPEGTDLFRHAGNRACFCKNNYARINRFEGCSLCLERGLNCSEDYKSLQPGFYWNWSFPDANVAEYSTFVFYLENDSLLYNDSNRQYHLKLPKVHQCPQPLSCENKDSFKAGRIQGNCKDGYQGWLCSKCQEGFYSVLNTCLPCPDRKWIFLEMVAILLFGVGLYAFIYWQNRKQEDSYRRQRSLVDKISSQTKIALGFYQVVGELFESFHDVTWIGPLEFVGQVIALLKVNVLRVIIRPRCYSEKLHMNAKVQFIISLSFPIAMFVFLVFLYQFWRLYLKYRVRATIDYRIEKLRKLKEKLFTYAVILLFVTYPPTCDVVFKLYPGACKTFYIYENETTVNITLLRSDFDLECNTLKIYQIFAYIATGIYVIAFPCMLLFLLAKYSQKIATTRLHGNHSDNTDSVPNSTLDERSVLVNGNCDQVIIPVWLKFLSENYKPQFWYWEIIELTRKVTQTVLVTLLGWEDVLTKLLTIGTSVLFLTLHAKLSPMTSQFEQRLQMFSLTAIFINVLVASVPTPHDYTAPISTILILMNMIIVFVIVGKRLVCVICNLF</sequence>
<feature type="transmembrane region" description="Helical" evidence="1">
    <location>
        <begin position="258"/>
        <end position="279"/>
    </location>
</feature>
<name>A0A9Q1CQ88_HOLLE</name>
<feature type="transmembrane region" description="Helical" evidence="1">
    <location>
        <begin position="631"/>
        <end position="651"/>
    </location>
</feature>
<feature type="transmembrane region" description="Helical" evidence="1">
    <location>
        <begin position="411"/>
        <end position="431"/>
    </location>
</feature>
<gene>
    <name evidence="4" type="ORF">HOLleu_02136</name>
</gene>